<keyword evidence="1" id="KW-0812">Transmembrane</keyword>
<keyword evidence="1" id="KW-1133">Transmembrane helix</keyword>
<dbReference type="EMBL" id="BHGK01000001">
    <property type="protein sequence ID" value="GCA67675.1"/>
    <property type="molecule type" value="Genomic_DNA"/>
</dbReference>
<comment type="caution">
    <text evidence="2">The sequence shown here is derived from an EMBL/GenBank/DDBJ whole genome shotgun (WGS) entry which is preliminary data.</text>
</comment>
<keyword evidence="1" id="KW-0472">Membrane</keyword>
<keyword evidence="3" id="KW-1185">Reference proteome</keyword>
<feature type="transmembrane region" description="Helical" evidence="1">
    <location>
        <begin position="6"/>
        <end position="24"/>
    </location>
</feature>
<dbReference type="Pfam" id="PF12669">
    <property type="entry name" value="FeoB_associated"/>
    <property type="match status" value="1"/>
</dbReference>
<reference evidence="3" key="1">
    <citation type="submission" date="2018-09" db="EMBL/GenBank/DDBJ databases">
        <title>Draft Genome Sequence of Mediterraneibacter sp. KCTC 15684.</title>
        <authorList>
            <person name="Kim J.S."/>
            <person name="Han K.I."/>
            <person name="Suh M.K."/>
            <person name="Lee K.C."/>
            <person name="Eom M.K."/>
            <person name="Lee J.H."/>
            <person name="Park S.H."/>
            <person name="Kang S.W."/>
            <person name="Park J.E."/>
            <person name="Oh B.S."/>
            <person name="Yu S.Y."/>
            <person name="Choi S.H."/>
            <person name="Lee D.H."/>
            <person name="Yoon H."/>
            <person name="Kim B."/>
            <person name="Yang S.J."/>
            <person name="Lee J.S."/>
        </authorList>
    </citation>
    <scope>NUCLEOTIDE SEQUENCE [LARGE SCALE GENOMIC DNA]</scope>
    <source>
        <strain evidence="3">KCTC 15684</strain>
    </source>
</reference>
<protein>
    <recommendedName>
        <fullName evidence="4">FeoB-associated Cys-rich membrane protein</fullName>
    </recommendedName>
</protein>
<dbReference type="AlphaFoldDB" id="A0A391P2E8"/>
<gene>
    <name evidence="2" type="ORF">KGMB01110_21110</name>
</gene>
<evidence type="ECO:0000256" key="1">
    <source>
        <dbReference type="SAM" id="Phobius"/>
    </source>
</evidence>
<sequence length="60" mass="6265">MNLGTFFVALVLVVIVGLVIRSLYKDKKAGKHSCGGNCGACGMCSGPADPSQIHSAEEKR</sequence>
<evidence type="ECO:0008006" key="4">
    <source>
        <dbReference type="Google" id="ProtNLM"/>
    </source>
</evidence>
<dbReference type="RefSeq" id="WP_117603634.1">
    <property type="nucleotide sequence ID" value="NZ_BHGK01000001.1"/>
</dbReference>
<evidence type="ECO:0000313" key="2">
    <source>
        <dbReference type="EMBL" id="GCA67675.1"/>
    </source>
</evidence>
<dbReference type="Proteomes" id="UP000265643">
    <property type="component" value="Unassembled WGS sequence"/>
</dbReference>
<accession>A0A391P2E8</accession>
<organism evidence="2 3">
    <name type="scientific">Mediterraneibacter butyricigenes</name>
    <dbReference type="NCBI Taxonomy" id="2316025"/>
    <lineage>
        <taxon>Bacteria</taxon>
        <taxon>Bacillati</taxon>
        <taxon>Bacillota</taxon>
        <taxon>Clostridia</taxon>
        <taxon>Lachnospirales</taxon>
        <taxon>Lachnospiraceae</taxon>
        <taxon>Mediterraneibacter</taxon>
    </lineage>
</organism>
<name>A0A391P2E8_9FIRM</name>
<proteinExistence type="predicted"/>
<evidence type="ECO:0000313" key="3">
    <source>
        <dbReference type="Proteomes" id="UP000265643"/>
    </source>
</evidence>